<protein>
    <submittedName>
        <fullName evidence="1">Transcriptional regulator</fullName>
    </submittedName>
</protein>
<dbReference type="Gene3D" id="1.10.1070.20">
    <property type="match status" value="1"/>
</dbReference>
<name>A0A7S9WSD3_9BACT</name>
<proteinExistence type="predicted"/>
<reference evidence="1 2" key="1">
    <citation type="journal article" date="2018" name="Emerg. Microbes Infect.">
        <title>Genomic analysis of oral Campylobacter concisus strains identified a potential bacterial molecular marker associated with active Crohn's disease.</title>
        <authorList>
            <person name="Liu F."/>
            <person name="Ma R."/>
            <person name="Tay C.Y.A."/>
            <person name="Octavia S."/>
            <person name="Lan R."/>
            <person name="Chung H.K.L."/>
            <person name="Riordan S.M."/>
            <person name="Grimm M.C."/>
            <person name="Leong R.W."/>
            <person name="Tanaka M.M."/>
            <person name="Connor S."/>
            <person name="Zhang L."/>
        </authorList>
    </citation>
    <scope>NUCLEOTIDE SEQUENCE [LARGE SCALE GENOMIC DNA]</scope>
    <source>
        <strain evidence="1 2">P1CDO3</strain>
    </source>
</reference>
<evidence type="ECO:0000313" key="2">
    <source>
        <dbReference type="Proteomes" id="UP000594404"/>
    </source>
</evidence>
<gene>
    <name evidence="1" type="ORF">CVT01_02865</name>
</gene>
<evidence type="ECO:0000313" key="1">
    <source>
        <dbReference type="EMBL" id="QPH91508.1"/>
    </source>
</evidence>
<sequence>MFYHLKNKDKTILEFSINAKEYDDIGGKNFKYEVVNIAIKDASYLPKTIDINDLNNSLKSWIENRRIPNNRRFVEKVVASYSLDEKRSLMDYIDVSFGLSLNDTFWVTPANDSYKWKNYNLYDNKFDEALSLVAFSGMSHKVSGFTSSPEYTTNGMLKKCWYREWDGIYLYKGSSKAYANNGKEAYAEFYMAQVAQALGFECIKYDLQKFHNEVISSCKIFTSQNEGYVPMGNFFKRGELSVENRNMKIAAIYGEDKLRDLLVFDALIYNTDRHLGNFGMIVDNDTGMPLRAAPIFDNGLSMINFLIEDELKDIDTALSDKISHFDYGFNEQLKRFVCDRHLEGLEKLSKFEFEKHAKFNLSDEWLEPIQKHIQDRAKLAIKFCNENKDEQKSEQAEQILNRQAVRKCFKG</sequence>
<accession>A0A7S9WSD3</accession>
<dbReference type="AlphaFoldDB" id="A0A7S9WSD3"/>
<organism evidence="1 2">
    <name type="scientific">Campylobacter concisus</name>
    <dbReference type="NCBI Taxonomy" id="199"/>
    <lineage>
        <taxon>Bacteria</taxon>
        <taxon>Pseudomonadati</taxon>
        <taxon>Campylobacterota</taxon>
        <taxon>Epsilonproteobacteria</taxon>
        <taxon>Campylobacterales</taxon>
        <taxon>Campylobacteraceae</taxon>
        <taxon>Campylobacter</taxon>
    </lineage>
</organism>
<dbReference type="Proteomes" id="UP000594404">
    <property type="component" value="Chromosome"/>
</dbReference>
<dbReference type="RefSeq" id="WP_107714866.1">
    <property type="nucleotide sequence ID" value="NZ_CP049266.1"/>
</dbReference>
<dbReference type="EMBL" id="CP049266">
    <property type="protein sequence ID" value="QPH91508.1"/>
    <property type="molecule type" value="Genomic_DNA"/>
</dbReference>